<accession>A0A0A9BWX6</accession>
<reference evidence="1" key="2">
    <citation type="journal article" date="2015" name="Data Brief">
        <title>Shoot transcriptome of the giant reed, Arundo donax.</title>
        <authorList>
            <person name="Barrero R.A."/>
            <person name="Guerrero F.D."/>
            <person name="Moolhuijzen P."/>
            <person name="Goolsby J.A."/>
            <person name="Tidwell J."/>
            <person name="Bellgard S.E."/>
            <person name="Bellgard M.I."/>
        </authorList>
    </citation>
    <scope>NUCLEOTIDE SEQUENCE</scope>
    <source>
        <tissue evidence="1">Shoot tissue taken approximately 20 cm above the soil surface</tissue>
    </source>
</reference>
<dbReference type="AlphaFoldDB" id="A0A0A9BWX6"/>
<proteinExistence type="predicted"/>
<evidence type="ECO:0000313" key="1">
    <source>
        <dbReference type="EMBL" id="JAD66713.1"/>
    </source>
</evidence>
<dbReference type="EMBL" id="GBRH01231182">
    <property type="protein sequence ID" value="JAD66713.1"/>
    <property type="molecule type" value="Transcribed_RNA"/>
</dbReference>
<sequence>MPNPSYPPPKRPCYPPLGGW</sequence>
<name>A0A0A9BWX6_ARUDO</name>
<organism evidence="1">
    <name type="scientific">Arundo donax</name>
    <name type="common">Giant reed</name>
    <name type="synonym">Donax arundinaceus</name>
    <dbReference type="NCBI Taxonomy" id="35708"/>
    <lineage>
        <taxon>Eukaryota</taxon>
        <taxon>Viridiplantae</taxon>
        <taxon>Streptophyta</taxon>
        <taxon>Embryophyta</taxon>
        <taxon>Tracheophyta</taxon>
        <taxon>Spermatophyta</taxon>
        <taxon>Magnoliopsida</taxon>
        <taxon>Liliopsida</taxon>
        <taxon>Poales</taxon>
        <taxon>Poaceae</taxon>
        <taxon>PACMAD clade</taxon>
        <taxon>Arundinoideae</taxon>
        <taxon>Arundineae</taxon>
        <taxon>Arundo</taxon>
    </lineage>
</organism>
<protein>
    <submittedName>
        <fullName evidence="1">Uncharacterized protein</fullName>
    </submittedName>
</protein>
<reference evidence="1" key="1">
    <citation type="submission" date="2014-09" db="EMBL/GenBank/DDBJ databases">
        <authorList>
            <person name="Magalhaes I.L.F."/>
            <person name="Oliveira U."/>
            <person name="Santos F.R."/>
            <person name="Vidigal T.H.D.A."/>
            <person name="Brescovit A.D."/>
            <person name="Santos A.J."/>
        </authorList>
    </citation>
    <scope>NUCLEOTIDE SEQUENCE</scope>
    <source>
        <tissue evidence="1">Shoot tissue taken approximately 20 cm above the soil surface</tissue>
    </source>
</reference>